<reference evidence="1" key="1">
    <citation type="submission" date="2019-08" db="EMBL/GenBank/DDBJ databases">
        <authorList>
            <person name="Kucharzyk K."/>
            <person name="Murdoch R.W."/>
            <person name="Higgins S."/>
            <person name="Loffler F."/>
        </authorList>
    </citation>
    <scope>NUCLEOTIDE SEQUENCE</scope>
</reference>
<evidence type="ECO:0000313" key="1">
    <source>
        <dbReference type="EMBL" id="MPN42485.1"/>
    </source>
</evidence>
<organism evidence="1">
    <name type="scientific">bioreactor metagenome</name>
    <dbReference type="NCBI Taxonomy" id="1076179"/>
    <lineage>
        <taxon>unclassified sequences</taxon>
        <taxon>metagenomes</taxon>
        <taxon>ecological metagenomes</taxon>
    </lineage>
</organism>
<sequence length="52" mass="6094">MTNRYGCIMFEDQEYERLAHSLSPSHYDNVFPCNLYTGAQQDFNTALRGCRE</sequence>
<dbReference type="AlphaFoldDB" id="A0A645HTV0"/>
<accession>A0A645HTV0</accession>
<protein>
    <submittedName>
        <fullName evidence="1">Uncharacterized protein</fullName>
    </submittedName>
</protein>
<proteinExistence type="predicted"/>
<dbReference type="EMBL" id="VSSQ01100252">
    <property type="protein sequence ID" value="MPN42485.1"/>
    <property type="molecule type" value="Genomic_DNA"/>
</dbReference>
<comment type="caution">
    <text evidence="1">The sequence shown here is derived from an EMBL/GenBank/DDBJ whole genome shotgun (WGS) entry which is preliminary data.</text>
</comment>
<name>A0A645HTV0_9ZZZZ</name>
<gene>
    <name evidence="1" type="ORF">SDC9_190042</name>
</gene>